<dbReference type="SUPFAM" id="SSF56300">
    <property type="entry name" value="Metallo-dependent phosphatases"/>
    <property type="match status" value="1"/>
</dbReference>
<dbReference type="PANTHER" id="PTHR47474">
    <property type="entry name" value="TYROSINE-PROTEIN PHOSPHATASE RLPH2"/>
    <property type="match status" value="1"/>
</dbReference>
<dbReference type="Gene3D" id="3.60.21.10">
    <property type="match status" value="1"/>
</dbReference>
<protein>
    <recommendedName>
        <fullName evidence="1">Calcineurin-like phosphoesterase domain-containing protein</fullName>
    </recommendedName>
</protein>
<accession>A0A1Y1IAX6</accession>
<organism evidence="2 3">
    <name type="scientific">Klebsormidium nitens</name>
    <name type="common">Green alga</name>
    <name type="synonym">Ulothrix nitens</name>
    <dbReference type="NCBI Taxonomy" id="105231"/>
    <lineage>
        <taxon>Eukaryota</taxon>
        <taxon>Viridiplantae</taxon>
        <taxon>Streptophyta</taxon>
        <taxon>Klebsormidiophyceae</taxon>
        <taxon>Klebsormidiales</taxon>
        <taxon>Klebsormidiaceae</taxon>
        <taxon>Klebsormidium</taxon>
    </lineage>
</organism>
<evidence type="ECO:0000313" key="3">
    <source>
        <dbReference type="Proteomes" id="UP000054558"/>
    </source>
</evidence>
<dbReference type="OrthoDB" id="10267127at2759"/>
<keyword evidence="3" id="KW-1185">Reference proteome</keyword>
<dbReference type="GO" id="GO:0005829">
    <property type="term" value="C:cytosol"/>
    <property type="evidence" value="ECO:0000318"/>
    <property type="project" value="GO_Central"/>
</dbReference>
<dbReference type="Pfam" id="PF00149">
    <property type="entry name" value="Metallophos"/>
    <property type="match status" value="1"/>
</dbReference>
<dbReference type="InterPro" id="IPR004843">
    <property type="entry name" value="Calcineurin-like_PHP"/>
</dbReference>
<dbReference type="Proteomes" id="UP000054558">
    <property type="component" value="Unassembled WGS sequence"/>
</dbReference>
<evidence type="ECO:0000313" key="2">
    <source>
        <dbReference type="EMBL" id="GAQ87112.1"/>
    </source>
</evidence>
<dbReference type="OMA" id="VWNIPKD"/>
<name>A0A1Y1IAX6_KLENI</name>
<dbReference type="InterPro" id="IPR029052">
    <property type="entry name" value="Metallo-depent_PP-like"/>
</dbReference>
<dbReference type="GO" id="GO:0004725">
    <property type="term" value="F:protein tyrosine phosphatase activity"/>
    <property type="evidence" value="ECO:0000318"/>
    <property type="project" value="GO_Central"/>
</dbReference>
<gene>
    <name evidence="2" type="ORF">KFL_003320050</name>
</gene>
<dbReference type="EMBL" id="DF237281">
    <property type="protein sequence ID" value="GAQ87112.1"/>
    <property type="molecule type" value="Genomic_DNA"/>
</dbReference>
<dbReference type="AlphaFoldDB" id="A0A1Y1IAX6"/>
<feature type="domain" description="Calcineurin-like phosphoesterase" evidence="1">
    <location>
        <begin position="8"/>
        <end position="95"/>
    </location>
</feature>
<sequence length="322" mass="35539">MAASDLTIAVGDIHGQLPKLLKLWSNLEKSLGPAFNTATVIFLGDYNDRGPQVGGVLDWLIFLDKRYPKQKHVFLAGNHDFSFAAFLGVLPPPPAGFSYKSTWEGLAAREPQRVEKEGWWDGEGVEEVHLQGRRWAGTPKNKTNAKRGMSYMGSIYDSAPTFKSYGVEHGDRKGLIAAVPEMHKEFLRNLLWVYEQPGPSTGEYTKIIAVHAGLEASTTAPIEKQIELLKARDVRVERVEALSGRDNVLQNPKELAEAGVLLISGHHGWLDVRVNRMIIDECGGFEDKPLAAVVLPSRQVIRDTDVVAESQHPTSNVGNAQI</sequence>
<proteinExistence type="predicted"/>
<dbReference type="STRING" id="105231.A0A1Y1IAX6"/>
<evidence type="ECO:0000259" key="1">
    <source>
        <dbReference type="Pfam" id="PF00149"/>
    </source>
</evidence>
<reference evidence="2 3" key="1">
    <citation type="journal article" date="2014" name="Nat. Commun.">
        <title>Klebsormidium flaccidum genome reveals primary factors for plant terrestrial adaptation.</title>
        <authorList>
            <person name="Hori K."/>
            <person name="Maruyama F."/>
            <person name="Fujisawa T."/>
            <person name="Togashi T."/>
            <person name="Yamamoto N."/>
            <person name="Seo M."/>
            <person name="Sato S."/>
            <person name="Yamada T."/>
            <person name="Mori H."/>
            <person name="Tajima N."/>
            <person name="Moriyama T."/>
            <person name="Ikeuchi M."/>
            <person name="Watanabe M."/>
            <person name="Wada H."/>
            <person name="Kobayashi K."/>
            <person name="Saito M."/>
            <person name="Masuda T."/>
            <person name="Sasaki-Sekimoto Y."/>
            <person name="Mashiguchi K."/>
            <person name="Awai K."/>
            <person name="Shimojima M."/>
            <person name="Masuda S."/>
            <person name="Iwai M."/>
            <person name="Nobusawa T."/>
            <person name="Narise T."/>
            <person name="Kondo S."/>
            <person name="Saito H."/>
            <person name="Sato R."/>
            <person name="Murakawa M."/>
            <person name="Ihara Y."/>
            <person name="Oshima-Yamada Y."/>
            <person name="Ohtaka K."/>
            <person name="Satoh M."/>
            <person name="Sonobe K."/>
            <person name="Ishii M."/>
            <person name="Ohtani R."/>
            <person name="Kanamori-Sato M."/>
            <person name="Honoki R."/>
            <person name="Miyazaki D."/>
            <person name="Mochizuki H."/>
            <person name="Umetsu J."/>
            <person name="Higashi K."/>
            <person name="Shibata D."/>
            <person name="Kamiya Y."/>
            <person name="Sato N."/>
            <person name="Nakamura Y."/>
            <person name="Tabata S."/>
            <person name="Ida S."/>
            <person name="Kurokawa K."/>
            <person name="Ohta H."/>
        </authorList>
    </citation>
    <scope>NUCLEOTIDE SEQUENCE [LARGE SCALE GENOMIC DNA]</scope>
    <source>
        <strain evidence="2 3">NIES-2285</strain>
    </source>
</reference>
<dbReference type="PANTHER" id="PTHR47474:SF1">
    <property type="entry name" value="TYROSINE-PROTEIN PHOSPHATASE RLPH2"/>
    <property type="match status" value="1"/>
</dbReference>